<comment type="caution">
    <text evidence="2">The sequence shown here is derived from an EMBL/GenBank/DDBJ whole genome shotgun (WGS) entry which is preliminary data.</text>
</comment>
<feature type="compositionally biased region" description="Polar residues" evidence="1">
    <location>
        <begin position="1"/>
        <end position="10"/>
    </location>
</feature>
<evidence type="ECO:0000313" key="2">
    <source>
        <dbReference type="EMBL" id="KAF5893366.1"/>
    </source>
</evidence>
<gene>
    <name evidence="2" type="ORF">DAT39_016955</name>
</gene>
<dbReference type="EMBL" id="QNUK01000439">
    <property type="protein sequence ID" value="KAF5893366.1"/>
    <property type="molecule type" value="Genomic_DNA"/>
</dbReference>
<proteinExistence type="predicted"/>
<dbReference type="AlphaFoldDB" id="A0A8J4TB71"/>
<organism evidence="2 3">
    <name type="scientific">Clarias magur</name>
    <name type="common">Asian catfish</name>
    <name type="synonym">Macropteronotus magur</name>
    <dbReference type="NCBI Taxonomy" id="1594786"/>
    <lineage>
        <taxon>Eukaryota</taxon>
        <taxon>Metazoa</taxon>
        <taxon>Chordata</taxon>
        <taxon>Craniata</taxon>
        <taxon>Vertebrata</taxon>
        <taxon>Euteleostomi</taxon>
        <taxon>Actinopterygii</taxon>
        <taxon>Neopterygii</taxon>
        <taxon>Teleostei</taxon>
        <taxon>Ostariophysi</taxon>
        <taxon>Siluriformes</taxon>
        <taxon>Clariidae</taxon>
        <taxon>Clarias</taxon>
    </lineage>
</organism>
<sequence>MLTAGKSTFPSPRVEGPPSNDVTSETPFDLGQMEEAVLDLRSFTNAPGPQCVELKPRTNPSSSFFFSPSESARLSRAMRSWQK</sequence>
<name>A0A8J4TB71_CLAMG</name>
<evidence type="ECO:0000256" key="1">
    <source>
        <dbReference type="SAM" id="MobiDB-lite"/>
    </source>
</evidence>
<evidence type="ECO:0000313" key="3">
    <source>
        <dbReference type="Proteomes" id="UP000727407"/>
    </source>
</evidence>
<reference evidence="2" key="1">
    <citation type="submission" date="2020-07" db="EMBL/GenBank/DDBJ databases">
        <title>Clarias magur genome sequencing, assembly and annotation.</title>
        <authorList>
            <person name="Kushwaha B."/>
            <person name="Kumar R."/>
            <person name="Das P."/>
            <person name="Joshi C.G."/>
            <person name="Kumar D."/>
            <person name="Nagpure N.S."/>
            <person name="Pandey M."/>
            <person name="Agarwal S."/>
            <person name="Srivastava S."/>
            <person name="Singh M."/>
            <person name="Sahoo L."/>
            <person name="Jayasankar P."/>
            <person name="Meher P.K."/>
            <person name="Koringa P.G."/>
            <person name="Iquebal M.A."/>
            <person name="Das S.P."/>
            <person name="Bit A."/>
            <person name="Patnaik S."/>
            <person name="Patel N."/>
            <person name="Shah T.M."/>
            <person name="Hinsu A."/>
            <person name="Jena J.K."/>
        </authorList>
    </citation>
    <scope>NUCLEOTIDE SEQUENCE</scope>
    <source>
        <strain evidence="2">CIFAMagur01</strain>
        <tissue evidence="2">Testis</tissue>
    </source>
</reference>
<feature type="region of interest" description="Disordered" evidence="1">
    <location>
        <begin position="1"/>
        <end position="28"/>
    </location>
</feature>
<keyword evidence="3" id="KW-1185">Reference proteome</keyword>
<feature type="region of interest" description="Disordered" evidence="1">
    <location>
        <begin position="63"/>
        <end position="83"/>
    </location>
</feature>
<accession>A0A8J4TB71</accession>
<dbReference type="Proteomes" id="UP000727407">
    <property type="component" value="Unassembled WGS sequence"/>
</dbReference>
<protein>
    <submittedName>
        <fullName evidence="2">Uncharacterized protein</fullName>
    </submittedName>
</protein>